<dbReference type="EC" id="5.3.1.23" evidence="2"/>
<protein>
    <recommendedName>
        <fullName evidence="2">Methylthioribose-1-phosphate isomerase</fullName>
        <shortName evidence="2">M1Pi</shortName>
        <shortName evidence="2">MTR-1-P isomerase</shortName>
        <ecNumber evidence="2">5.3.1.23</ecNumber>
    </recommendedName>
    <alternativeName>
        <fullName evidence="2">S-methyl-5-thioribose-1-phosphate isomerase</fullName>
    </alternativeName>
</protein>
<comment type="function">
    <text evidence="2">Catalyzes the interconversion of methylthioribose-1-phosphate (MTR-1-P) into methylthioribulose-1-phosphate (MTRu-1-P).</text>
</comment>
<dbReference type="InterPro" id="IPR027363">
    <property type="entry name" value="M1Pi_N"/>
</dbReference>
<feature type="binding site" evidence="2">
    <location>
        <begin position="45"/>
        <end position="47"/>
    </location>
    <ligand>
        <name>substrate</name>
    </ligand>
</feature>
<dbReference type="InterPro" id="IPR005251">
    <property type="entry name" value="IF-M1Pi"/>
</dbReference>
<dbReference type="OrthoDB" id="9803436at2"/>
<evidence type="ECO:0000256" key="2">
    <source>
        <dbReference type="HAMAP-Rule" id="MF_01678"/>
    </source>
</evidence>
<feature type="binding site" evidence="2">
    <location>
        <begin position="246"/>
        <end position="247"/>
    </location>
    <ligand>
        <name>substrate</name>
    </ligand>
</feature>
<dbReference type="GO" id="GO:0046523">
    <property type="term" value="F:S-methyl-5-thioribose-1-phosphate isomerase activity"/>
    <property type="evidence" value="ECO:0007669"/>
    <property type="project" value="UniProtKB-UniRule"/>
</dbReference>
<comment type="similarity">
    <text evidence="2">Belongs to the EIF-2B alpha/beta/delta subunits family. MtnA subfamily.</text>
</comment>
<dbReference type="Pfam" id="PF01008">
    <property type="entry name" value="IF-2B"/>
    <property type="match status" value="1"/>
</dbReference>
<dbReference type="PANTHER" id="PTHR43475:SF1">
    <property type="entry name" value="METHYLTHIORIBOSE-1-PHOSPHATE ISOMERASE"/>
    <property type="match status" value="1"/>
</dbReference>
<feature type="binding site" evidence="2">
    <location>
        <position position="88"/>
    </location>
    <ligand>
        <name>substrate</name>
    </ligand>
</feature>
<dbReference type="FunFam" id="3.40.50.10470:FF:000006">
    <property type="entry name" value="Methylthioribose-1-phosphate isomerase"/>
    <property type="match status" value="1"/>
</dbReference>
<dbReference type="NCBIfam" id="NF004326">
    <property type="entry name" value="PRK05720.1"/>
    <property type="match status" value="1"/>
</dbReference>
<keyword evidence="2" id="KW-0028">Amino-acid biosynthesis</keyword>
<proteinExistence type="inferred from homology"/>
<evidence type="ECO:0000313" key="3">
    <source>
        <dbReference type="EMBL" id="SPQ01055.1"/>
    </source>
</evidence>
<dbReference type="PANTHER" id="PTHR43475">
    <property type="entry name" value="METHYLTHIORIBOSE-1-PHOSPHATE ISOMERASE"/>
    <property type="match status" value="1"/>
</dbReference>
<sequence>MVKTIDWTDGKVVMLDQSRLPIEVVYVECENYLKVAEGIKKLWIRGAPAIGIATAMGVALAAQDIDADGYEGFIRKLEPVLETFLATRPTAVNIHWAVERLRAFLNRRRNETVQKLKELLIEEARKILDEDIQINRAIGLWGAQFINDGDAILTHCNAGSLATGGYGTATAPMLVAREQGKKFSVFADETRPVLQGARLTAWELMQEGITVTLITDNAAGALMKRGEINLAIVGTDRTVLNGDVANKIGTYTVAVMCKEHSIPFYVAAPLSSIDFSIPSGDLIPIEERGSEEVTHIFGTLRIAPEGVQVRNLAFDVTPARYVTAIVTEKGAFRPSDLKALARGDADIEKLRITLKK</sequence>
<feature type="binding site" evidence="2">
    <location>
        <position position="195"/>
    </location>
    <ligand>
        <name>substrate</name>
    </ligand>
</feature>
<name>A0A2U3QI58_9BACT</name>
<accession>A0A2U3QI58</accession>
<dbReference type="InterPro" id="IPR042529">
    <property type="entry name" value="IF_2B-like_C"/>
</dbReference>
<dbReference type="EMBL" id="OUUY01000088">
    <property type="protein sequence ID" value="SPQ01055.1"/>
    <property type="molecule type" value="Genomic_DNA"/>
</dbReference>
<feature type="site" description="Transition state stabilizer" evidence="2">
    <location>
        <position position="156"/>
    </location>
</feature>
<dbReference type="Gene3D" id="3.40.50.10470">
    <property type="entry name" value="Translation initiation factor eif-2b, domain 2"/>
    <property type="match status" value="1"/>
</dbReference>
<reference evidence="4" key="1">
    <citation type="submission" date="2018-03" db="EMBL/GenBank/DDBJ databases">
        <authorList>
            <person name="Zecchin S."/>
        </authorList>
    </citation>
    <scope>NUCLEOTIDE SEQUENCE [LARGE SCALE GENOMIC DNA]</scope>
</reference>
<comment type="catalytic activity">
    <reaction evidence="2">
        <text>5-(methylsulfanyl)-alpha-D-ribose 1-phosphate = 5-(methylsulfanyl)-D-ribulose 1-phosphate</text>
        <dbReference type="Rhea" id="RHEA:19989"/>
        <dbReference type="ChEBI" id="CHEBI:58533"/>
        <dbReference type="ChEBI" id="CHEBI:58548"/>
        <dbReference type="EC" id="5.3.1.23"/>
    </reaction>
</comment>
<dbReference type="AlphaFoldDB" id="A0A2U3QI58"/>
<dbReference type="Gene3D" id="1.20.120.420">
    <property type="entry name" value="translation initiation factor eif-2b, domain 1"/>
    <property type="match status" value="1"/>
</dbReference>
<dbReference type="SUPFAM" id="SSF100950">
    <property type="entry name" value="NagB/RpiA/CoA transferase-like"/>
    <property type="match status" value="1"/>
</dbReference>
<dbReference type="FunFam" id="1.20.120.420:FF:000003">
    <property type="entry name" value="Methylthioribose-1-phosphate isomerase"/>
    <property type="match status" value="1"/>
</dbReference>
<keyword evidence="2" id="KW-0486">Methionine biosynthesis</keyword>
<keyword evidence="4" id="KW-1185">Reference proteome</keyword>
<dbReference type="UniPathway" id="UPA00904">
    <property type="reaction ID" value="UER00874"/>
</dbReference>
<comment type="pathway">
    <text evidence="2">Amino-acid biosynthesis; L-methionine biosynthesis via salvage pathway; L-methionine from S-methyl-5-thio-alpha-D-ribose 1-phosphate: step 1/6.</text>
</comment>
<dbReference type="InterPro" id="IPR011559">
    <property type="entry name" value="Initiation_fac_2B_a/b/d"/>
</dbReference>
<evidence type="ECO:0000313" key="4">
    <source>
        <dbReference type="Proteomes" id="UP000245125"/>
    </source>
</evidence>
<dbReference type="InterPro" id="IPR000649">
    <property type="entry name" value="IF-2B-related"/>
</dbReference>
<evidence type="ECO:0000256" key="1">
    <source>
        <dbReference type="ARBA" id="ARBA00023235"/>
    </source>
</evidence>
<gene>
    <name evidence="2 3" type="primary">mtnA</name>
    <name evidence="3" type="ORF">NBG4_410003</name>
</gene>
<organism evidence="3 4">
    <name type="scientific">Candidatus Sulfobium mesophilum</name>
    <dbReference type="NCBI Taxonomy" id="2016548"/>
    <lineage>
        <taxon>Bacteria</taxon>
        <taxon>Pseudomonadati</taxon>
        <taxon>Nitrospirota</taxon>
        <taxon>Nitrospiria</taxon>
        <taxon>Nitrospirales</taxon>
        <taxon>Nitrospiraceae</taxon>
        <taxon>Candidatus Sulfobium</taxon>
    </lineage>
</organism>
<dbReference type="HAMAP" id="MF_01678">
    <property type="entry name" value="Salvage_MtnA"/>
    <property type="match status" value="1"/>
</dbReference>
<dbReference type="Proteomes" id="UP000245125">
    <property type="component" value="Unassembled WGS sequence"/>
</dbReference>
<dbReference type="InterPro" id="IPR037171">
    <property type="entry name" value="NagB/RpiA_transferase-like"/>
</dbReference>
<feature type="active site" description="Proton donor" evidence="2">
    <location>
        <position position="236"/>
    </location>
</feature>
<dbReference type="NCBIfam" id="TIGR00524">
    <property type="entry name" value="eIF-2B_rel"/>
    <property type="match status" value="1"/>
</dbReference>
<dbReference type="NCBIfam" id="TIGR00512">
    <property type="entry name" value="salvage_mtnA"/>
    <property type="match status" value="1"/>
</dbReference>
<keyword evidence="1 2" id="KW-0413">Isomerase</keyword>
<dbReference type="GO" id="GO:0019509">
    <property type="term" value="P:L-methionine salvage from methylthioadenosine"/>
    <property type="evidence" value="ECO:0007669"/>
    <property type="project" value="UniProtKB-UniRule"/>
</dbReference>